<dbReference type="GeneID" id="10376731"/>
<dbReference type="Proteomes" id="UP000008864">
    <property type="component" value="Unassembled WGS sequence"/>
</dbReference>
<keyword evidence="2" id="KW-1185">Reference proteome</keyword>
<protein>
    <submittedName>
        <fullName evidence="1">Uncharacterized protein</fullName>
    </submittedName>
</protein>
<proteinExistence type="predicted"/>
<accession>F2SLN6</accession>
<evidence type="ECO:0000313" key="1">
    <source>
        <dbReference type="EMBL" id="EGD87463.2"/>
    </source>
</evidence>
<dbReference type="AlphaFoldDB" id="F2SLN6"/>
<dbReference type="HOGENOM" id="CLU_1094949_0_0_1"/>
<gene>
    <name evidence="1" type="ORF">TERG_03714</name>
</gene>
<sequence>MVSLFCGCMKRCRLTNVGTASKHTSEDSVSTSVSRQYGRLSSSVYQTTSPLQQGLLPPSSLATLSSWSSLFQLHTSGRTTCGCSSTSPHLSLSFLNSSFSSGRWPPWALQGLAPQSQAEGQGSQSRMLAGLLCLVSSVQLAPYPPESLTKMTMLGLQGSPETLFSDRSSASQFSASFALSSACSSLPQRRRGLVKHTGTYRLSLERSSTTEDPDRELLHSSQVVLSSFLRSASTSLETLFREVMSTIPAAHQKS</sequence>
<organism evidence="1 2">
    <name type="scientific">Trichophyton rubrum (strain ATCC MYA-4607 / CBS 118892)</name>
    <name type="common">Athlete's foot fungus</name>
    <dbReference type="NCBI Taxonomy" id="559305"/>
    <lineage>
        <taxon>Eukaryota</taxon>
        <taxon>Fungi</taxon>
        <taxon>Dikarya</taxon>
        <taxon>Ascomycota</taxon>
        <taxon>Pezizomycotina</taxon>
        <taxon>Eurotiomycetes</taxon>
        <taxon>Eurotiomycetidae</taxon>
        <taxon>Onygenales</taxon>
        <taxon>Arthrodermataceae</taxon>
        <taxon>Trichophyton</taxon>
    </lineage>
</organism>
<evidence type="ECO:0000313" key="2">
    <source>
        <dbReference type="Proteomes" id="UP000008864"/>
    </source>
</evidence>
<dbReference type="EMBL" id="GG700650">
    <property type="protein sequence ID" value="EGD87463.2"/>
    <property type="molecule type" value="Genomic_DNA"/>
</dbReference>
<name>F2SLN6_TRIRC</name>
<dbReference type="VEuPathDB" id="FungiDB:TERG_03714"/>
<dbReference type="RefSeq" id="XP_047604112.1">
    <property type="nucleotide sequence ID" value="XM_047748136.1"/>
</dbReference>
<reference evidence="2" key="1">
    <citation type="journal article" date="2012" name="MBio">
        <title>Comparative genome analysis of Trichophyton rubrum and related dermatophytes reveals candidate genes involved in infection.</title>
        <authorList>
            <person name="Martinez D.A."/>
            <person name="Oliver B.G."/>
            <person name="Graeser Y."/>
            <person name="Goldberg J.M."/>
            <person name="Li W."/>
            <person name="Martinez-Rossi N.M."/>
            <person name="Monod M."/>
            <person name="Shelest E."/>
            <person name="Barton R.C."/>
            <person name="Birch E."/>
            <person name="Brakhage A.A."/>
            <person name="Chen Z."/>
            <person name="Gurr S.J."/>
            <person name="Heiman D."/>
            <person name="Heitman J."/>
            <person name="Kosti I."/>
            <person name="Rossi A."/>
            <person name="Saif S."/>
            <person name="Samalova M."/>
            <person name="Saunders C.W."/>
            <person name="Shea T."/>
            <person name="Summerbell R.C."/>
            <person name="Xu J."/>
            <person name="Young S."/>
            <person name="Zeng Q."/>
            <person name="Birren B.W."/>
            <person name="Cuomo C.A."/>
            <person name="White T.C."/>
        </authorList>
    </citation>
    <scope>NUCLEOTIDE SEQUENCE [LARGE SCALE GENOMIC DNA]</scope>
    <source>
        <strain evidence="2">ATCC MYA-4607 / CBS 118892</strain>
    </source>
</reference>
<dbReference type="InParanoid" id="F2SLN6"/>